<proteinExistence type="predicted"/>
<evidence type="ECO:0000313" key="2">
    <source>
        <dbReference type="EMBL" id="PCK32430.1"/>
    </source>
</evidence>
<feature type="chain" id="PRO_5012698257" evidence="1">
    <location>
        <begin position="19"/>
        <end position="267"/>
    </location>
</feature>
<reference evidence="3" key="1">
    <citation type="journal article" date="2019" name="Genome Announc.">
        <title>Draft Genome Sequence of Pseudoalteromonas piscicida Strain 36Y ROTHPW, an Hypersaline Seawater Isolate from the South Coast of Sonora, Mexico.</title>
        <authorList>
            <person name="Sanchez-Diaz R."/>
            <person name="Molina-Garza Z.J."/>
            <person name="Cruz-Suarez L.E."/>
            <person name="Selvin J."/>
            <person name="Kiran G.S."/>
            <person name="Ibarra-Gamez J.C."/>
            <person name="Gomez-Gil B."/>
            <person name="Galaviz-Silva L."/>
        </authorList>
    </citation>
    <scope>NUCLEOTIDE SEQUENCE [LARGE SCALE GENOMIC DNA]</scope>
    <source>
        <strain evidence="3">36Y_RITHPW</strain>
    </source>
</reference>
<dbReference type="SUPFAM" id="SSF53850">
    <property type="entry name" value="Periplasmic binding protein-like II"/>
    <property type="match status" value="1"/>
</dbReference>
<dbReference type="PANTHER" id="PTHR35841:SF1">
    <property type="entry name" value="PHOSPHONATES-BINDING PERIPLASMIC PROTEIN"/>
    <property type="match status" value="1"/>
</dbReference>
<accession>A0A2A5JSR0</accession>
<dbReference type="Gene3D" id="3.40.190.10">
    <property type="entry name" value="Periplasmic binding protein-like II"/>
    <property type="match status" value="2"/>
</dbReference>
<name>A0A2A5JSR0_PSEO7</name>
<dbReference type="Proteomes" id="UP000228621">
    <property type="component" value="Unassembled WGS sequence"/>
</dbReference>
<feature type="signal peptide" evidence="1">
    <location>
        <begin position="1"/>
        <end position="18"/>
    </location>
</feature>
<dbReference type="PANTHER" id="PTHR35841">
    <property type="entry name" value="PHOSPHONATES-BINDING PERIPLASMIC PROTEIN"/>
    <property type="match status" value="1"/>
</dbReference>
<evidence type="ECO:0000256" key="1">
    <source>
        <dbReference type="SAM" id="SignalP"/>
    </source>
</evidence>
<dbReference type="Pfam" id="PF12974">
    <property type="entry name" value="Phosphonate-bd"/>
    <property type="match status" value="1"/>
</dbReference>
<dbReference type="EMBL" id="NKHF01000029">
    <property type="protein sequence ID" value="PCK32430.1"/>
    <property type="molecule type" value="Genomic_DNA"/>
</dbReference>
<evidence type="ECO:0000313" key="3">
    <source>
        <dbReference type="Proteomes" id="UP000228621"/>
    </source>
</evidence>
<dbReference type="RefSeq" id="WP_099641353.1">
    <property type="nucleotide sequence ID" value="NZ_NKHF01000029.1"/>
</dbReference>
<dbReference type="OrthoDB" id="5343002at2"/>
<dbReference type="AlphaFoldDB" id="A0A2A5JSR0"/>
<comment type="caution">
    <text evidence="2">The sequence shown here is derived from an EMBL/GenBank/DDBJ whole genome shotgun (WGS) entry which is preliminary data.</text>
</comment>
<organism evidence="2 3">
    <name type="scientific">Pseudoalteromonas piscicida</name>
    <dbReference type="NCBI Taxonomy" id="43662"/>
    <lineage>
        <taxon>Bacteria</taxon>
        <taxon>Pseudomonadati</taxon>
        <taxon>Pseudomonadota</taxon>
        <taxon>Gammaproteobacteria</taxon>
        <taxon>Alteromonadales</taxon>
        <taxon>Pseudoalteromonadaceae</taxon>
        <taxon>Pseudoalteromonas</taxon>
    </lineage>
</organism>
<protein>
    <submittedName>
        <fullName evidence="2">Phosphate ABC transporter substrate-binding protein</fullName>
    </submittedName>
</protein>
<keyword evidence="1" id="KW-0732">Signal</keyword>
<sequence>MKQLIFLWLWLFSTLCFGADYTFAFVPQQSANKLAKNWQPILDYVNSRTGDTYTFKTAKDIPTFEQQVAQQGYDVAYMNPYHFVVFNQRSGYQAIAKQKDKKIQGIIVVKKDSEITALAQLQGETLAFPAPAAFAASILPRGELAKQGIAFTPRYVSSHDSVYLNVARGFVKAGGGVMRTFNNADPAVKSQLAILWTTQGYTPHAFAVKQTMPADARARLVDALTSLDQSEAGRVLLKTVNFTAITPASNEEWQDVKALQLETLVGQ</sequence>
<gene>
    <name evidence="2" type="ORF">CEX98_06795</name>
</gene>
<keyword evidence="3" id="KW-1185">Reference proteome</keyword>